<reference evidence="3" key="1">
    <citation type="submission" date="2024-04" db="EMBL/GenBank/DDBJ databases">
        <authorList>
            <person name="Shaw F."/>
            <person name="Minotto A."/>
        </authorList>
    </citation>
    <scope>NUCLEOTIDE SEQUENCE [LARGE SCALE GENOMIC DNA]</scope>
</reference>
<dbReference type="PANTHER" id="PTHR13246:SF1">
    <property type="entry name" value="CYTOSOLIC ENDO-BETA-N-ACETYLGLUCOSAMINIDASE"/>
    <property type="match status" value="1"/>
</dbReference>
<accession>A0ABP1D7D4</accession>
<name>A0ABP1D7D4_9APHY</name>
<keyword evidence="3" id="KW-1185">Reference proteome</keyword>
<feature type="domain" description="Cytosolic endo-beta-N-acetylglucosaminidase TIM barrel" evidence="1">
    <location>
        <begin position="71"/>
        <end position="409"/>
    </location>
</feature>
<gene>
    <name evidence="2" type="ORF">GFSPODELE1_LOCUS4336</name>
</gene>
<dbReference type="InterPro" id="IPR032979">
    <property type="entry name" value="ENGase"/>
</dbReference>
<evidence type="ECO:0000259" key="1">
    <source>
        <dbReference type="Pfam" id="PF03644"/>
    </source>
</evidence>
<dbReference type="Gene3D" id="3.20.20.80">
    <property type="entry name" value="Glycosidases"/>
    <property type="match status" value="1"/>
</dbReference>
<dbReference type="EMBL" id="OZ037945">
    <property type="protein sequence ID" value="CAL1702973.1"/>
    <property type="molecule type" value="Genomic_DNA"/>
</dbReference>
<proteinExistence type="predicted"/>
<evidence type="ECO:0000313" key="2">
    <source>
        <dbReference type="EMBL" id="CAL1702973.1"/>
    </source>
</evidence>
<dbReference type="Gene3D" id="2.60.120.260">
    <property type="entry name" value="Galactose-binding domain-like"/>
    <property type="match status" value="1"/>
</dbReference>
<organism evidence="2 3">
    <name type="scientific">Somion occarium</name>
    <dbReference type="NCBI Taxonomy" id="3059160"/>
    <lineage>
        <taxon>Eukaryota</taxon>
        <taxon>Fungi</taxon>
        <taxon>Dikarya</taxon>
        <taxon>Basidiomycota</taxon>
        <taxon>Agaricomycotina</taxon>
        <taxon>Agaricomycetes</taxon>
        <taxon>Polyporales</taxon>
        <taxon>Cerrenaceae</taxon>
        <taxon>Somion</taxon>
    </lineage>
</organism>
<dbReference type="Proteomes" id="UP001497453">
    <property type="component" value="Chromosome 2"/>
</dbReference>
<dbReference type="PANTHER" id="PTHR13246">
    <property type="entry name" value="ENDO BETA N-ACETYLGLUCOSAMINIDASE"/>
    <property type="match status" value="1"/>
</dbReference>
<sequence>MPLRGSNHSPLVSDEAPYFKTLADLDEWMDKGRPRLNAILPYHPRNPVNGVVSGSKGKLLVCHDYKGGYTERPDALAYTFNFWSYCDTFIYFAHHRVSVPPSGWITAAHRQGVKILGTLIFEHAEGEVDALRLLVGRPPHGSTGMSNLPPNVSLPLSPHYAHTLASLARQRGFDGYLLNFETPLRGGIEQTRALAAWIAILEQELKREVGTYAQAIWYDSVIVTGQLKWQDRLNSLNLPFFLPSSAFFTNYAWPPHYPSLTAQYFLSIDSAHLTNPHPKVLNDIYVGIDVWGRGSHGGGGFASYKAIQHVDLEYLGLSVALFGPGWTWESEQDRPGWSWDVWWAYERTLWIGPEDADDVVTVPEPPEGQPNCPHGNFLPISTFFSKLPPPNPANLTFFTSFSPGVGRSWFVKGVKVLETQNGWTDVDKSSSLGDLLWPRPKLSWEHGEREETPPRAQSILDMKDAWIGGNLLRVSISVQGSDAEDAFFRCLWLPIQSIAVTPHKTYEMHLVYKAETQQSIELDVGLSVKELHDNIGNVEIISLESSTELTGGWTKLSIEFRLEAEVRADILSAVGLVIGFAQDDPTEPSNVSISLGALSIYLARPSPTVSIPWPILPWAHFERSSLSTSSLAGVLVWGVSSVFPIMTGLSIQSPEDPQPAWTLESTTPAFLYFNVYIQTIPLDGRLPNPDEAIFIGSTGLDGRKNRFHVDATSLPADIGSSGHVRFLVQGITDRGTVLPWERCTFVDVTLH</sequence>
<dbReference type="InterPro" id="IPR005201">
    <property type="entry name" value="TIM_ENGase"/>
</dbReference>
<evidence type="ECO:0000313" key="3">
    <source>
        <dbReference type="Proteomes" id="UP001497453"/>
    </source>
</evidence>
<dbReference type="Pfam" id="PF03644">
    <property type="entry name" value="Glyco_hydro_85"/>
    <property type="match status" value="1"/>
</dbReference>
<protein>
    <recommendedName>
        <fullName evidence="1">Cytosolic endo-beta-N-acetylglucosaminidase TIM barrel domain-containing protein</fullName>
    </recommendedName>
</protein>